<dbReference type="EMBL" id="JDVG02000485">
    <property type="protein sequence ID" value="KFB71829.1"/>
    <property type="molecule type" value="Genomic_DNA"/>
</dbReference>
<comment type="caution">
    <text evidence="1">The sequence shown here is derived from an EMBL/GenBank/DDBJ whole genome shotgun (WGS) entry which is preliminary data.</text>
</comment>
<evidence type="ECO:0000313" key="1">
    <source>
        <dbReference type="EMBL" id="KFB71829.1"/>
    </source>
</evidence>
<organism evidence="1 2">
    <name type="scientific">Candidatus Accumulibacter phosphatis</name>
    <dbReference type="NCBI Taxonomy" id="327160"/>
    <lineage>
        <taxon>Bacteria</taxon>
        <taxon>Pseudomonadati</taxon>
        <taxon>Pseudomonadota</taxon>
        <taxon>Betaproteobacteria</taxon>
        <taxon>Candidatus Accumulibacter</taxon>
    </lineage>
</organism>
<protein>
    <submittedName>
        <fullName evidence="1">Uncharacterized protein</fullName>
    </submittedName>
</protein>
<dbReference type="AlphaFoldDB" id="A0A080M3Y6"/>
<sequence>MEQIPRHDPARGVDVGWLAEYPVQAARLRRGQVGNEDAVLKVAFLEAGGHAEFSCAQAISAGGS</sequence>
<evidence type="ECO:0000313" key="2">
    <source>
        <dbReference type="Proteomes" id="UP000020077"/>
    </source>
</evidence>
<accession>A0A080M3Y6</accession>
<proteinExistence type="predicted"/>
<gene>
    <name evidence="1" type="ORF">AW09_003020</name>
</gene>
<dbReference type="Proteomes" id="UP000020077">
    <property type="component" value="Unassembled WGS sequence"/>
</dbReference>
<name>A0A080M3Y6_9PROT</name>
<reference evidence="1 2" key="1">
    <citation type="submission" date="2014-02" db="EMBL/GenBank/DDBJ databases">
        <title>Expanding our view of genomic diversity in Candidatus Accumulibacter clades.</title>
        <authorList>
            <person name="Skennerton C.T."/>
            <person name="Barr J.J."/>
            <person name="Slater F.R."/>
            <person name="Bond P.L."/>
            <person name="Tyson G.W."/>
        </authorList>
    </citation>
    <scope>NUCLEOTIDE SEQUENCE [LARGE SCALE GENOMIC DNA]</scope>
    <source>
        <strain evidence="2">BA-91</strain>
    </source>
</reference>